<dbReference type="Pfam" id="PF00254">
    <property type="entry name" value="FKBP_C"/>
    <property type="match status" value="1"/>
</dbReference>
<organism evidence="8 9">
    <name type="scientific">Candidatus Zambryskibacteria bacterium RIFCSPHIGHO2_02_38_10.5</name>
    <dbReference type="NCBI Taxonomy" id="1802742"/>
    <lineage>
        <taxon>Bacteria</taxon>
        <taxon>Candidatus Zambryskiibacteriota</taxon>
    </lineage>
</organism>
<dbReference type="AlphaFoldDB" id="A0A1G2T9M0"/>
<comment type="caution">
    <text evidence="8">The sequence shown here is derived from an EMBL/GenBank/DDBJ whole genome shotgun (WGS) entry which is preliminary data.</text>
</comment>
<evidence type="ECO:0000256" key="4">
    <source>
        <dbReference type="ARBA" id="ARBA00023235"/>
    </source>
</evidence>
<gene>
    <name evidence="8" type="ORF">A2W58_00985</name>
</gene>
<evidence type="ECO:0000256" key="5">
    <source>
        <dbReference type="PROSITE-ProRule" id="PRU00277"/>
    </source>
</evidence>
<dbReference type="EMBL" id="MHVL01000005">
    <property type="protein sequence ID" value="OHA93953.1"/>
    <property type="molecule type" value="Genomic_DNA"/>
</dbReference>
<dbReference type="Proteomes" id="UP000179264">
    <property type="component" value="Unassembled WGS sequence"/>
</dbReference>
<keyword evidence="3 5" id="KW-0697">Rotamase</keyword>
<evidence type="ECO:0000313" key="9">
    <source>
        <dbReference type="Proteomes" id="UP000179264"/>
    </source>
</evidence>
<name>A0A1G2T9M0_9BACT</name>
<evidence type="ECO:0000256" key="2">
    <source>
        <dbReference type="ARBA" id="ARBA00006577"/>
    </source>
</evidence>
<evidence type="ECO:0000256" key="3">
    <source>
        <dbReference type="ARBA" id="ARBA00023110"/>
    </source>
</evidence>
<keyword evidence="4 5" id="KW-0413">Isomerase</keyword>
<evidence type="ECO:0000256" key="6">
    <source>
        <dbReference type="RuleBase" id="RU003915"/>
    </source>
</evidence>
<dbReference type="PROSITE" id="PS50059">
    <property type="entry name" value="FKBP_PPIASE"/>
    <property type="match status" value="1"/>
</dbReference>
<accession>A0A1G2T9M0</accession>
<feature type="domain" description="PPIase FKBP-type" evidence="7">
    <location>
        <begin position="24"/>
        <end position="111"/>
    </location>
</feature>
<reference evidence="8 9" key="1">
    <citation type="journal article" date="2016" name="Nat. Commun.">
        <title>Thousands of microbial genomes shed light on interconnected biogeochemical processes in an aquifer system.</title>
        <authorList>
            <person name="Anantharaman K."/>
            <person name="Brown C.T."/>
            <person name="Hug L.A."/>
            <person name="Sharon I."/>
            <person name="Castelle C.J."/>
            <person name="Probst A.J."/>
            <person name="Thomas B.C."/>
            <person name="Singh A."/>
            <person name="Wilkins M.J."/>
            <person name="Karaoz U."/>
            <person name="Brodie E.L."/>
            <person name="Williams K.H."/>
            <person name="Hubbard S.S."/>
            <person name="Banfield J.F."/>
        </authorList>
    </citation>
    <scope>NUCLEOTIDE SEQUENCE [LARGE SCALE GENOMIC DNA]</scope>
</reference>
<comment type="catalytic activity">
    <reaction evidence="1 5 6">
        <text>[protein]-peptidylproline (omega=180) = [protein]-peptidylproline (omega=0)</text>
        <dbReference type="Rhea" id="RHEA:16237"/>
        <dbReference type="Rhea" id="RHEA-COMP:10747"/>
        <dbReference type="Rhea" id="RHEA-COMP:10748"/>
        <dbReference type="ChEBI" id="CHEBI:83833"/>
        <dbReference type="ChEBI" id="CHEBI:83834"/>
        <dbReference type="EC" id="5.2.1.8"/>
    </reaction>
</comment>
<dbReference type="InterPro" id="IPR001179">
    <property type="entry name" value="PPIase_FKBP_dom"/>
</dbReference>
<dbReference type="InterPro" id="IPR046357">
    <property type="entry name" value="PPIase_dom_sf"/>
</dbReference>
<protein>
    <recommendedName>
        <fullName evidence="6">Peptidyl-prolyl cis-trans isomerase</fullName>
        <ecNumber evidence="6">5.2.1.8</ecNumber>
    </recommendedName>
</protein>
<evidence type="ECO:0000313" key="8">
    <source>
        <dbReference type="EMBL" id="OHA93953.1"/>
    </source>
</evidence>
<dbReference type="FunFam" id="3.10.50.40:FF:000006">
    <property type="entry name" value="Peptidyl-prolyl cis-trans isomerase"/>
    <property type="match status" value="1"/>
</dbReference>
<dbReference type="EC" id="5.2.1.8" evidence="6"/>
<dbReference type="SUPFAM" id="SSF54534">
    <property type="entry name" value="FKBP-like"/>
    <property type="match status" value="1"/>
</dbReference>
<dbReference type="GO" id="GO:0003755">
    <property type="term" value="F:peptidyl-prolyl cis-trans isomerase activity"/>
    <property type="evidence" value="ECO:0007669"/>
    <property type="project" value="UniProtKB-UniRule"/>
</dbReference>
<evidence type="ECO:0000256" key="1">
    <source>
        <dbReference type="ARBA" id="ARBA00000971"/>
    </source>
</evidence>
<comment type="similarity">
    <text evidence="2 6">Belongs to the FKBP-type PPIase family.</text>
</comment>
<sequence length="113" mass="12101">MIEEGPEVLMEDTAYGTGDGAMAGNRITVHYVGRFVDGTIFDSSVARKEPFQFVLGSGAVIKGWDEGILGMRVGGKRTLTIPPELGYGMSDYGPIAGGSTLIFEVELLKVEQQ</sequence>
<evidence type="ECO:0000259" key="7">
    <source>
        <dbReference type="PROSITE" id="PS50059"/>
    </source>
</evidence>
<dbReference type="PANTHER" id="PTHR43811">
    <property type="entry name" value="FKBP-TYPE PEPTIDYL-PROLYL CIS-TRANS ISOMERASE FKPA"/>
    <property type="match status" value="1"/>
</dbReference>
<dbReference type="PANTHER" id="PTHR43811:SF19">
    <property type="entry name" value="39 KDA FK506-BINDING NUCLEAR PROTEIN"/>
    <property type="match status" value="1"/>
</dbReference>
<proteinExistence type="inferred from homology"/>
<dbReference type="Gene3D" id="3.10.50.40">
    <property type="match status" value="1"/>
</dbReference>